<name>A0ABS8SJ12_DATST</name>
<feature type="compositionally biased region" description="Basic and acidic residues" evidence="1">
    <location>
        <begin position="94"/>
        <end position="108"/>
    </location>
</feature>
<proteinExistence type="predicted"/>
<comment type="caution">
    <text evidence="2">The sequence shown here is derived from an EMBL/GenBank/DDBJ whole genome shotgun (WGS) entry which is preliminary data.</text>
</comment>
<organism evidence="2 3">
    <name type="scientific">Datura stramonium</name>
    <name type="common">Jimsonweed</name>
    <name type="synonym">Common thornapple</name>
    <dbReference type="NCBI Taxonomy" id="4076"/>
    <lineage>
        <taxon>Eukaryota</taxon>
        <taxon>Viridiplantae</taxon>
        <taxon>Streptophyta</taxon>
        <taxon>Embryophyta</taxon>
        <taxon>Tracheophyta</taxon>
        <taxon>Spermatophyta</taxon>
        <taxon>Magnoliopsida</taxon>
        <taxon>eudicotyledons</taxon>
        <taxon>Gunneridae</taxon>
        <taxon>Pentapetalae</taxon>
        <taxon>asterids</taxon>
        <taxon>lamiids</taxon>
        <taxon>Solanales</taxon>
        <taxon>Solanaceae</taxon>
        <taxon>Solanoideae</taxon>
        <taxon>Datureae</taxon>
        <taxon>Datura</taxon>
    </lineage>
</organism>
<dbReference type="EMBL" id="JACEIK010000525">
    <property type="protein sequence ID" value="MCD7458514.1"/>
    <property type="molecule type" value="Genomic_DNA"/>
</dbReference>
<evidence type="ECO:0000313" key="3">
    <source>
        <dbReference type="Proteomes" id="UP000823775"/>
    </source>
</evidence>
<gene>
    <name evidence="2" type="ORF">HAX54_038430</name>
</gene>
<accession>A0ABS8SJ12</accession>
<dbReference type="Proteomes" id="UP000823775">
    <property type="component" value="Unassembled WGS sequence"/>
</dbReference>
<evidence type="ECO:0000313" key="2">
    <source>
        <dbReference type="EMBL" id="MCD7458514.1"/>
    </source>
</evidence>
<evidence type="ECO:0000256" key="1">
    <source>
        <dbReference type="SAM" id="MobiDB-lite"/>
    </source>
</evidence>
<reference evidence="2 3" key="1">
    <citation type="journal article" date="2021" name="BMC Genomics">
        <title>Datura genome reveals duplications of psychoactive alkaloid biosynthetic genes and high mutation rate following tissue culture.</title>
        <authorList>
            <person name="Rajewski A."/>
            <person name="Carter-House D."/>
            <person name="Stajich J."/>
            <person name="Litt A."/>
        </authorList>
    </citation>
    <scope>NUCLEOTIDE SEQUENCE [LARGE SCALE GENOMIC DNA]</scope>
    <source>
        <strain evidence="2">AR-01</strain>
    </source>
</reference>
<sequence length="108" mass="11929">MAENQASAIIALNLAMALQTAGIRSRWFKGDVVQMEEDAKAQMPSANATRDIVQVKTDAVAQMPEIAHNDSIPKTTIARVIYSSSDGNDQLEYWPHESKEDGVDHYPQ</sequence>
<feature type="region of interest" description="Disordered" evidence="1">
    <location>
        <begin position="88"/>
        <end position="108"/>
    </location>
</feature>
<protein>
    <submittedName>
        <fullName evidence="2">Uncharacterized protein</fullName>
    </submittedName>
</protein>
<keyword evidence="3" id="KW-1185">Reference proteome</keyword>